<evidence type="ECO:0000256" key="1">
    <source>
        <dbReference type="ARBA" id="ARBA00022729"/>
    </source>
</evidence>
<keyword evidence="3" id="KW-0472">Membrane</keyword>
<dbReference type="EMBL" id="LN831790">
    <property type="protein sequence ID" value="CQR63503.1"/>
    <property type="molecule type" value="Genomic_DNA"/>
</dbReference>
<feature type="region of interest" description="Disordered" evidence="2">
    <location>
        <begin position="146"/>
        <end position="175"/>
    </location>
</feature>
<evidence type="ECO:0000256" key="3">
    <source>
        <dbReference type="SAM" id="Phobius"/>
    </source>
</evidence>
<organism evidence="5 6">
    <name type="scientific">Streptomyces leeuwenhoekii</name>
    <dbReference type="NCBI Taxonomy" id="1437453"/>
    <lineage>
        <taxon>Bacteria</taxon>
        <taxon>Bacillati</taxon>
        <taxon>Actinomycetota</taxon>
        <taxon>Actinomycetes</taxon>
        <taxon>Kitasatosporales</taxon>
        <taxon>Streptomycetaceae</taxon>
        <taxon>Streptomyces</taxon>
    </lineage>
</organism>
<feature type="domain" description="DUF4352" evidence="4">
    <location>
        <begin position="173"/>
        <end position="254"/>
    </location>
</feature>
<dbReference type="RefSeq" id="WP_099053670.1">
    <property type="nucleotide sequence ID" value="NZ_AZSD01000194.1"/>
</dbReference>
<proteinExistence type="predicted"/>
<feature type="region of interest" description="Disordered" evidence="2">
    <location>
        <begin position="1"/>
        <end position="98"/>
    </location>
</feature>
<reference evidence="5 6" key="1">
    <citation type="submission" date="2015-02" db="EMBL/GenBank/DDBJ databases">
        <authorList>
            <person name="Gomez-Escribano P.J."/>
        </authorList>
    </citation>
    <scope>NUCLEOTIDE SEQUENCE [LARGE SCALE GENOMIC DNA]</scope>
    <source>
        <strain evidence="6">C34 (DSM 42122 / NRRL B-24963)</strain>
    </source>
</reference>
<protein>
    <recommendedName>
        <fullName evidence="4">DUF4352 domain-containing protein</fullName>
    </recommendedName>
</protein>
<name>A0A0F7VY84_STRLW</name>
<dbReference type="Gene3D" id="2.60.40.1240">
    <property type="match status" value="1"/>
</dbReference>
<dbReference type="KEGG" id="sle:sle_40440"/>
<dbReference type="InterPro" id="IPR029050">
    <property type="entry name" value="Immunoprotect_excell_Ig-like"/>
</dbReference>
<evidence type="ECO:0000313" key="5">
    <source>
        <dbReference type="EMBL" id="CQR63503.1"/>
    </source>
</evidence>
<gene>
    <name evidence="5" type="primary">sle_40440</name>
</gene>
<feature type="compositionally biased region" description="Low complexity" evidence="2">
    <location>
        <begin position="1"/>
        <end position="22"/>
    </location>
</feature>
<dbReference type="Pfam" id="PF11611">
    <property type="entry name" value="DUF4352"/>
    <property type="match status" value="1"/>
</dbReference>
<keyword evidence="3" id="KW-1133">Transmembrane helix</keyword>
<evidence type="ECO:0000256" key="2">
    <source>
        <dbReference type="SAM" id="MobiDB-lite"/>
    </source>
</evidence>
<feature type="compositionally biased region" description="Pro residues" evidence="2">
    <location>
        <begin position="40"/>
        <end position="73"/>
    </location>
</feature>
<dbReference type="Proteomes" id="UP000035016">
    <property type="component" value="Chromosome Chromosome"/>
</dbReference>
<feature type="transmembrane region" description="Helical" evidence="3">
    <location>
        <begin position="104"/>
        <end position="126"/>
    </location>
</feature>
<dbReference type="InterPro" id="IPR029051">
    <property type="entry name" value="DUF4352"/>
</dbReference>
<dbReference type="AlphaFoldDB" id="A0A0F7VY84"/>
<feature type="compositionally biased region" description="Low complexity" evidence="2">
    <location>
        <begin position="74"/>
        <end position="86"/>
    </location>
</feature>
<keyword evidence="1" id="KW-0732">Signal</keyword>
<accession>A0A0F7VY84</accession>
<keyword evidence="3" id="KW-0812">Transmembrane</keyword>
<evidence type="ECO:0000313" key="6">
    <source>
        <dbReference type="Proteomes" id="UP000035016"/>
    </source>
</evidence>
<evidence type="ECO:0000259" key="4">
    <source>
        <dbReference type="Pfam" id="PF11611"/>
    </source>
</evidence>
<sequence>MNQQYPQQPQEPQGPQEPHGQQPHPPHQQYPQQPGWGGPQQPPPYGAPPQQPPYGAPGQQPPYGAPPQQPPYGAPGQQPFGVPPQQSAYGVPPQQPQKRGVGKMIGLGAVGLLVLIVLIGVVAGGGDSSDEGGGAKDKAAMADDKLKADDGAKGGAVQEKNEAEPAEEAQDQGPVEVTAKKTAFAGTILADGDDYTSVHVTITNNGDEQVDVNPLYFSITDTKGTKHTIELAADENQIDTVNLAPGENISGTVTGKGTFTPQYVTFTDGLFGDPVRADVA</sequence>